<accession>A9V365</accession>
<feature type="binding site" evidence="7">
    <location>
        <begin position="23"/>
        <end position="24"/>
    </location>
    <ligand>
        <name>substrate</name>
    </ligand>
</feature>
<dbReference type="KEGG" id="mbr:MONBRDRAFT_37669"/>
<evidence type="ECO:0000256" key="5">
    <source>
        <dbReference type="ARBA" id="ARBA00023235"/>
    </source>
</evidence>
<feature type="binding site" evidence="7">
    <location>
        <begin position="10"/>
        <end position="17"/>
    </location>
    <ligand>
        <name>substrate</name>
    </ligand>
</feature>
<feature type="binding site" evidence="7">
    <location>
        <position position="100"/>
    </location>
    <ligand>
        <name>substrate</name>
    </ligand>
</feature>
<evidence type="ECO:0000256" key="8">
    <source>
        <dbReference type="PIRSR" id="PIRSR613078-3"/>
    </source>
</evidence>
<evidence type="ECO:0000313" key="9">
    <source>
        <dbReference type="EMBL" id="EDQ88007.1"/>
    </source>
</evidence>
<dbReference type="PANTHER" id="PTHR11931">
    <property type="entry name" value="PHOSPHOGLYCERATE MUTASE"/>
    <property type="match status" value="1"/>
</dbReference>
<reference evidence="9 10" key="1">
    <citation type="journal article" date="2008" name="Nature">
        <title>The genome of the choanoflagellate Monosiga brevicollis and the origin of metazoans.</title>
        <authorList>
            <consortium name="JGI Sequencing"/>
            <person name="King N."/>
            <person name="Westbrook M.J."/>
            <person name="Young S.L."/>
            <person name="Kuo A."/>
            <person name="Abedin M."/>
            <person name="Chapman J."/>
            <person name="Fairclough S."/>
            <person name="Hellsten U."/>
            <person name="Isogai Y."/>
            <person name="Letunic I."/>
            <person name="Marr M."/>
            <person name="Pincus D."/>
            <person name="Putnam N."/>
            <person name="Rokas A."/>
            <person name="Wright K.J."/>
            <person name="Zuzow R."/>
            <person name="Dirks W."/>
            <person name="Good M."/>
            <person name="Goodstein D."/>
            <person name="Lemons D."/>
            <person name="Li W."/>
            <person name="Lyons J.B."/>
            <person name="Morris A."/>
            <person name="Nichols S."/>
            <person name="Richter D.J."/>
            <person name="Salamov A."/>
            <person name="Bork P."/>
            <person name="Lim W.A."/>
            <person name="Manning G."/>
            <person name="Miller W.T."/>
            <person name="McGinnis W."/>
            <person name="Shapiro H."/>
            <person name="Tjian R."/>
            <person name="Grigoriev I.V."/>
            <person name="Rokhsar D."/>
        </authorList>
    </citation>
    <scope>NUCLEOTIDE SEQUENCE [LARGE SCALE GENOMIC DNA]</scope>
    <source>
        <strain evidence="10">MX1 / ATCC 50154</strain>
    </source>
</reference>
<dbReference type="SUPFAM" id="SSF53254">
    <property type="entry name" value="Phosphoglycerate mutase-like"/>
    <property type="match status" value="1"/>
</dbReference>
<dbReference type="InterPro" id="IPR029033">
    <property type="entry name" value="His_PPase_superfam"/>
</dbReference>
<evidence type="ECO:0000256" key="4">
    <source>
        <dbReference type="ARBA" id="ARBA00023152"/>
    </source>
</evidence>
<evidence type="ECO:0000256" key="3">
    <source>
        <dbReference type="ARBA" id="ARBA00012028"/>
    </source>
</evidence>
<dbReference type="RefSeq" id="XP_001747083.1">
    <property type="nucleotide sequence ID" value="XM_001747031.1"/>
</dbReference>
<dbReference type="FunFam" id="3.40.50.1240:FF:000003">
    <property type="entry name" value="2,3-bisphosphoglycerate-dependent phosphoglycerate mutase"/>
    <property type="match status" value="1"/>
</dbReference>
<feature type="active site" description="Proton donor/acceptor" evidence="6">
    <location>
        <position position="89"/>
    </location>
</feature>
<evidence type="ECO:0000256" key="6">
    <source>
        <dbReference type="PIRSR" id="PIRSR613078-1"/>
    </source>
</evidence>
<feature type="site" description="Transition state stabilizer" evidence="8">
    <location>
        <position position="184"/>
    </location>
</feature>
<evidence type="ECO:0000313" key="10">
    <source>
        <dbReference type="Proteomes" id="UP000001357"/>
    </source>
</evidence>
<dbReference type="NCBIfam" id="TIGR01258">
    <property type="entry name" value="pgm_1"/>
    <property type="match status" value="1"/>
</dbReference>
<dbReference type="OMA" id="MDDKHPY"/>
<protein>
    <recommendedName>
        <fullName evidence="3">phosphoglycerate mutase (2,3-diphosphoglycerate-dependent)</fullName>
        <ecNumber evidence="3">5.4.2.11</ecNumber>
    </recommendedName>
</protein>
<dbReference type="EC" id="5.4.2.11" evidence="3"/>
<keyword evidence="10" id="KW-1185">Reference proteome</keyword>
<evidence type="ECO:0000256" key="1">
    <source>
        <dbReference type="ARBA" id="ARBA00000380"/>
    </source>
</evidence>
<feature type="binding site" evidence="7">
    <location>
        <begin position="116"/>
        <end position="117"/>
    </location>
    <ligand>
        <name>substrate</name>
    </ligand>
</feature>
<dbReference type="STRING" id="81824.A9V365"/>
<comment type="similarity">
    <text evidence="2">Belongs to the phosphoglycerate mutase family. BPG-dependent PGAM subfamily.</text>
</comment>
<dbReference type="GO" id="GO:0005829">
    <property type="term" value="C:cytosol"/>
    <property type="evidence" value="ECO:0000318"/>
    <property type="project" value="GO_Central"/>
</dbReference>
<comment type="catalytic activity">
    <reaction evidence="1">
        <text>(2R)-2-phosphoglycerate = (2R)-3-phosphoglycerate</text>
        <dbReference type="Rhea" id="RHEA:15901"/>
        <dbReference type="ChEBI" id="CHEBI:58272"/>
        <dbReference type="ChEBI" id="CHEBI:58289"/>
        <dbReference type="EC" id="5.4.2.11"/>
    </reaction>
</comment>
<dbReference type="InterPro" id="IPR013078">
    <property type="entry name" value="His_Pase_superF_clade-1"/>
</dbReference>
<sequence>MAKYQVVFVRHGQSQWNLENKFTGWVDVPLSEQGVIEAKEAGAVLKEQGFKFDEAFTSVLKRAIKTCNIILEESDQEFIPVVKDYRLNERMYGALAGLDKKETVEKHGAEQVHIWRRSYDIPPPACEKDHPYHPSKSPWAASIPEDKLPATESLKLTLERVLPYWDEVIVPEIKAGKKVLIAAHGNSIRAILKYLDDISEEVIPALDVPTGVPLFYEFDENMKPIKQEGAAEHLSGRYLIDEETLKAKIEEVKNQTKAK</sequence>
<proteinExistence type="inferred from homology"/>
<dbReference type="HAMAP" id="MF_01039">
    <property type="entry name" value="PGAM_GpmA"/>
    <property type="match status" value="1"/>
</dbReference>
<feature type="binding site" evidence="7">
    <location>
        <position position="62"/>
    </location>
    <ligand>
        <name>substrate</name>
    </ligand>
</feature>
<dbReference type="InterPro" id="IPR005952">
    <property type="entry name" value="Phosphogly_mut1"/>
</dbReference>
<dbReference type="AlphaFoldDB" id="A9V365"/>
<dbReference type="GO" id="GO:0061621">
    <property type="term" value="P:canonical glycolysis"/>
    <property type="evidence" value="ECO:0000318"/>
    <property type="project" value="GO_Central"/>
</dbReference>
<feature type="active site" description="Tele-phosphohistidine intermediate" evidence="6">
    <location>
        <position position="11"/>
    </location>
</feature>
<dbReference type="GO" id="GO:0004619">
    <property type="term" value="F:phosphoglycerate mutase activity"/>
    <property type="evidence" value="ECO:0000318"/>
    <property type="project" value="GO_Central"/>
</dbReference>
<feature type="binding site" evidence="7">
    <location>
        <begin position="89"/>
        <end position="92"/>
    </location>
    <ligand>
        <name>substrate</name>
    </ligand>
</feature>
<dbReference type="EMBL" id="CH991556">
    <property type="protein sequence ID" value="EDQ88007.1"/>
    <property type="molecule type" value="Genomic_DNA"/>
</dbReference>
<name>A9V365_MONBE</name>
<dbReference type="SMART" id="SM00855">
    <property type="entry name" value="PGAM"/>
    <property type="match status" value="1"/>
</dbReference>
<evidence type="ECO:0000256" key="2">
    <source>
        <dbReference type="ARBA" id="ARBA00006717"/>
    </source>
</evidence>
<dbReference type="Pfam" id="PF00300">
    <property type="entry name" value="His_Phos_1"/>
    <property type="match status" value="2"/>
</dbReference>
<organism evidence="9 10">
    <name type="scientific">Monosiga brevicollis</name>
    <name type="common">Choanoflagellate</name>
    <dbReference type="NCBI Taxonomy" id="81824"/>
    <lineage>
        <taxon>Eukaryota</taxon>
        <taxon>Choanoflagellata</taxon>
        <taxon>Craspedida</taxon>
        <taxon>Salpingoecidae</taxon>
        <taxon>Monosiga</taxon>
    </lineage>
</organism>
<dbReference type="FunCoup" id="A9V365">
    <property type="interactions" value="912"/>
</dbReference>
<dbReference type="NCBIfam" id="NF010713">
    <property type="entry name" value="PRK14115.1"/>
    <property type="match status" value="1"/>
</dbReference>
<dbReference type="InParanoid" id="A9V365"/>
<dbReference type="GeneID" id="5892294"/>
<dbReference type="Proteomes" id="UP000001357">
    <property type="component" value="Unassembled WGS sequence"/>
</dbReference>
<feature type="binding site" evidence="7">
    <location>
        <begin position="185"/>
        <end position="186"/>
    </location>
    <ligand>
        <name>substrate</name>
    </ligand>
</feature>
<dbReference type="CDD" id="cd07067">
    <property type="entry name" value="HP_PGM_like"/>
    <property type="match status" value="1"/>
</dbReference>
<keyword evidence="4" id="KW-0324">Glycolysis</keyword>
<keyword evidence="5" id="KW-0413">Isomerase</keyword>
<dbReference type="eggNOG" id="KOG0235">
    <property type="taxonomic scope" value="Eukaryota"/>
</dbReference>
<gene>
    <name evidence="9" type="ORF">MONBRDRAFT_37669</name>
</gene>
<evidence type="ECO:0000256" key="7">
    <source>
        <dbReference type="PIRSR" id="PIRSR613078-2"/>
    </source>
</evidence>
<dbReference type="Gene3D" id="3.40.50.1240">
    <property type="entry name" value="Phosphoglycerate mutase-like"/>
    <property type="match status" value="1"/>
</dbReference>